<feature type="signal peptide" evidence="10">
    <location>
        <begin position="1"/>
        <end position="21"/>
    </location>
</feature>
<dbReference type="Pfam" id="PF00593">
    <property type="entry name" value="TonB_dep_Rec_b-barrel"/>
    <property type="match status" value="1"/>
</dbReference>
<feature type="domain" description="TonB-dependent receptor-like beta-barrel" evidence="11">
    <location>
        <begin position="316"/>
        <end position="749"/>
    </location>
</feature>
<dbReference type="Proteomes" id="UP001560573">
    <property type="component" value="Unassembled WGS sequence"/>
</dbReference>
<reference evidence="13 14" key="1">
    <citation type="submission" date="2023-07" db="EMBL/GenBank/DDBJ databases">
        <authorList>
            <person name="Lian W.-H."/>
        </authorList>
    </citation>
    <scope>NUCLEOTIDE SEQUENCE [LARGE SCALE GENOMIC DNA]</scope>
    <source>
        <strain evidence="13 14">SYSU DXS3180</strain>
    </source>
</reference>
<keyword evidence="2 8" id="KW-0813">Transport</keyword>
<comment type="subcellular location">
    <subcellularLocation>
        <location evidence="1 8">Cell outer membrane</location>
        <topology evidence="1 8">Multi-pass membrane protein</topology>
    </subcellularLocation>
</comment>
<dbReference type="PANTHER" id="PTHR30069:SF42">
    <property type="entry name" value="FERRIC AEROBACTIN RECEPTOR"/>
    <property type="match status" value="1"/>
</dbReference>
<dbReference type="Gene3D" id="2.60.40.1120">
    <property type="entry name" value="Carboxypeptidase-like, regulatory domain"/>
    <property type="match status" value="1"/>
</dbReference>
<evidence type="ECO:0000256" key="6">
    <source>
        <dbReference type="ARBA" id="ARBA00023136"/>
    </source>
</evidence>
<dbReference type="PROSITE" id="PS52016">
    <property type="entry name" value="TONB_DEPENDENT_REC_3"/>
    <property type="match status" value="1"/>
</dbReference>
<evidence type="ECO:0000256" key="5">
    <source>
        <dbReference type="ARBA" id="ARBA00023077"/>
    </source>
</evidence>
<keyword evidence="7 8" id="KW-0998">Cell outer membrane</keyword>
<dbReference type="InterPro" id="IPR039426">
    <property type="entry name" value="TonB-dep_rcpt-like"/>
</dbReference>
<feature type="chain" id="PRO_5046397094" evidence="10">
    <location>
        <begin position="22"/>
        <end position="784"/>
    </location>
</feature>
<evidence type="ECO:0000259" key="11">
    <source>
        <dbReference type="Pfam" id="PF00593"/>
    </source>
</evidence>
<dbReference type="EMBL" id="JAULBC010000002">
    <property type="protein sequence ID" value="MEX6687770.1"/>
    <property type="molecule type" value="Genomic_DNA"/>
</dbReference>
<accession>A0ABV3ZDV7</accession>
<dbReference type="PANTHER" id="PTHR30069">
    <property type="entry name" value="TONB-DEPENDENT OUTER MEMBRANE RECEPTOR"/>
    <property type="match status" value="1"/>
</dbReference>
<dbReference type="InterPro" id="IPR036942">
    <property type="entry name" value="Beta-barrel_TonB_sf"/>
</dbReference>
<keyword evidence="13" id="KW-0675">Receptor</keyword>
<dbReference type="Pfam" id="PF07715">
    <property type="entry name" value="Plug"/>
    <property type="match status" value="1"/>
</dbReference>
<protein>
    <submittedName>
        <fullName evidence="13">TonB-dependent receptor</fullName>
    </submittedName>
</protein>
<evidence type="ECO:0000256" key="2">
    <source>
        <dbReference type="ARBA" id="ARBA00022448"/>
    </source>
</evidence>
<evidence type="ECO:0000313" key="13">
    <source>
        <dbReference type="EMBL" id="MEX6687770.1"/>
    </source>
</evidence>
<evidence type="ECO:0000256" key="9">
    <source>
        <dbReference type="RuleBase" id="RU003357"/>
    </source>
</evidence>
<keyword evidence="5 9" id="KW-0798">TonB box</keyword>
<dbReference type="InterPro" id="IPR000531">
    <property type="entry name" value="Beta-barrel_TonB"/>
</dbReference>
<dbReference type="SUPFAM" id="SSF49452">
    <property type="entry name" value="Starch-binding domain-like"/>
    <property type="match status" value="1"/>
</dbReference>
<evidence type="ECO:0000256" key="3">
    <source>
        <dbReference type="ARBA" id="ARBA00022452"/>
    </source>
</evidence>
<dbReference type="InterPro" id="IPR013784">
    <property type="entry name" value="Carb-bd-like_fold"/>
</dbReference>
<dbReference type="Pfam" id="PF13715">
    <property type="entry name" value="CarbopepD_reg_2"/>
    <property type="match status" value="1"/>
</dbReference>
<organism evidence="13 14">
    <name type="scientific">Danxiaibacter flavus</name>
    <dbReference type="NCBI Taxonomy" id="3049108"/>
    <lineage>
        <taxon>Bacteria</taxon>
        <taxon>Pseudomonadati</taxon>
        <taxon>Bacteroidota</taxon>
        <taxon>Chitinophagia</taxon>
        <taxon>Chitinophagales</taxon>
        <taxon>Chitinophagaceae</taxon>
        <taxon>Danxiaibacter</taxon>
    </lineage>
</organism>
<dbReference type="InterPro" id="IPR037066">
    <property type="entry name" value="Plug_dom_sf"/>
</dbReference>
<comment type="similarity">
    <text evidence="8 9">Belongs to the TonB-dependent receptor family.</text>
</comment>
<evidence type="ECO:0000256" key="1">
    <source>
        <dbReference type="ARBA" id="ARBA00004571"/>
    </source>
</evidence>
<keyword evidence="14" id="KW-1185">Reference proteome</keyword>
<evidence type="ECO:0000259" key="12">
    <source>
        <dbReference type="Pfam" id="PF07715"/>
    </source>
</evidence>
<dbReference type="RefSeq" id="WP_369329173.1">
    <property type="nucleotide sequence ID" value="NZ_JAULBC010000002.1"/>
</dbReference>
<evidence type="ECO:0000256" key="8">
    <source>
        <dbReference type="PROSITE-ProRule" id="PRU01360"/>
    </source>
</evidence>
<dbReference type="InterPro" id="IPR012910">
    <property type="entry name" value="Plug_dom"/>
</dbReference>
<comment type="caution">
    <text evidence="13">The sequence shown here is derived from an EMBL/GenBank/DDBJ whole genome shotgun (WGS) entry which is preliminary data.</text>
</comment>
<evidence type="ECO:0000313" key="14">
    <source>
        <dbReference type="Proteomes" id="UP001560573"/>
    </source>
</evidence>
<dbReference type="Gene3D" id="2.170.130.10">
    <property type="entry name" value="TonB-dependent receptor, plug domain"/>
    <property type="match status" value="1"/>
</dbReference>
<evidence type="ECO:0000256" key="4">
    <source>
        <dbReference type="ARBA" id="ARBA00022692"/>
    </source>
</evidence>
<name>A0ABV3ZDV7_9BACT</name>
<dbReference type="SUPFAM" id="SSF56935">
    <property type="entry name" value="Porins"/>
    <property type="match status" value="1"/>
</dbReference>
<keyword evidence="3 8" id="KW-1134">Transmembrane beta strand</keyword>
<proteinExistence type="inferred from homology"/>
<keyword evidence="10" id="KW-0732">Signal</keyword>
<dbReference type="CDD" id="cd01347">
    <property type="entry name" value="ligand_gated_channel"/>
    <property type="match status" value="1"/>
</dbReference>
<keyword evidence="6 8" id="KW-0472">Membrane</keyword>
<evidence type="ECO:0000256" key="10">
    <source>
        <dbReference type="SAM" id="SignalP"/>
    </source>
</evidence>
<sequence length="784" mass="86499">MRFLRVATLTAFVFAISSSFAQTIKGKISGTDHQSLSGINVQVDKTFLGTVSDQNGFYQLNNIKPGTYTIIASGVGHESSQQTITLEANEVKEINFILKPSISNLKEVTITASRRAEMVDRTPASVQVLGAKELANQSIVSPNLSAMLANAVPSLAFGTNTTSNTGQTLRGRNPLILVDGIPQSTPLRNGTRDIRTIDPSVIERIEVVKGATSIYGNGGDGGVINYITKKPQTSKPFAAYSYLANTGMPFHSDKTMGGRFVQQFSGRLDKFDYVVSGSYEHTGVYKSGDGEVISPTYGLGETDMYNAYAKLGYNINSKQRIEGMYNYYGSEQKTDYVVQTGKYGSIPTIGVPGKVLGEPGGTRYNHNAYVKYMAKDLFAKSSLEASAYLQSFYTIYGYEPTYFENGGQSTIQSNKKGARVFLNTPFNINKWIKGDVVYGLDLLNDKTGQPLVDGRVWVPDMSMVNLAPYAQANVTLWNDWIVRLGYRYDNINIDIPDFTQVKVLNSTTGGYIGGQTIKGGKLSFNASSFNAGLRYSKYEFFKPFISFSQGFSMVDIGRYVRSAKEDNISKMQIQPVKVNNYEAGFSSNFGWLQFTGAYFISTNKIGTSLVQDSTGWLTQQTAPEKTYGYELSIDVTPIPQVGFGGSYTYVEGKADKNNNNHFNDKEDIYLIGSKISPPKASAYIRYAPVQSVSLYTQWVYFGDRQRFAPKSNGKYNNGEAPVNGVGILNFTGSWQISQRFKLSLGVENLLNTDYFSPIAQWSGMDNDYTKANGMRYQLGVGINW</sequence>
<keyword evidence="4 8" id="KW-0812">Transmembrane</keyword>
<feature type="domain" description="TonB-dependent receptor plug" evidence="12">
    <location>
        <begin position="121"/>
        <end position="223"/>
    </location>
</feature>
<dbReference type="Gene3D" id="2.40.170.20">
    <property type="entry name" value="TonB-dependent receptor, beta-barrel domain"/>
    <property type="match status" value="1"/>
</dbReference>
<evidence type="ECO:0000256" key="7">
    <source>
        <dbReference type="ARBA" id="ARBA00023237"/>
    </source>
</evidence>
<gene>
    <name evidence="13" type="ORF">QTN47_09715</name>
</gene>